<dbReference type="InParanoid" id="A0A6L2PAF8"/>
<evidence type="ECO:0000313" key="5">
    <source>
        <dbReference type="Proteomes" id="UP000502823"/>
    </source>
</evidence>
<proteinExistence type="predicted"/>
<evidence type="ECO:0000256" key="2">
    <source>
        <dbReference type="SAM" id="Phobius"/>
    </source>
</evidence>
<evidence type="ECO:0000259" key="3">
    <source>
        <dbReference type="Pfam" id="PF00930"/>
    </source>
</evidence>
<dbReference type="GO" id="GO:0006508">
    <property type="term" value="P:proteolysis"/>
    <property type="evidence" value="ECO:0007669"/>
    <property type="project" value="InterPro"/>
</dbReference>
<protein>
    <recommendedName>
        <fullName evidence="3">Dipeptidylpeptidase IV N-terminal domain-containing protein</fullName>
    </recommendedName>
</protein>
<feature type="transmembrane region" description="Helical" evidence="2">
    <location>
        <begin position="12"/>
        <end position="36"/>
    </location>
</feature>
<feature type="non-terminal residue" evidence="4">
    <location>
        <position position="487"/>
    </location>
</feature>
<gene>
    <name evidence="4" type="ORF">Cfor_09083</name>
</gene>
<accession>A0A6L2PAF8</accession>
<evidence type="ECO:0000256" key="1">
    <source>
        <dbReference type="SAM" id="MobiDB-lite"/>
    </source>
</evidence>
<dbReference type="Gene3D" id="2.140.10.30">
    <property type="entry name" value="Dipeptidylpeptidase IV, N-terminal domain"/>
    <property type="match status" value="1"/>
</dbReference>
<feature type="compositionally biased region" description="Polar residues" evidence="1">
    <location>
        <begin position="468"/>
        <end position="487"/>
    </location>
</feature>
<sequence>ELVASTPNQRNWRGILIALLVIVAVLGLIVFSIVLLSPPEEGPRVKGRKFTLDDVLGPHYRARRFNGTWVSEVELVYRDVEGGVTLFNAENLTTRVLMTNSTFRQLNAVDFRVSSDLNYILLIREIKKVRFCSTIAVSISVSLRRFELNLGDGDVERHPFLQHVVWAPRGNALAFVYRNDIYYKTSALTSHVYRVTNTGRPGVVFNGVPDWLYEEEILKSPNALWFSPDAQFLLYACFNDSEVGELMYPWYGHIQERLRYPQIRMLRYPKVGTRNPTVTLWVVDLSRPSRVSQADLKLSQVLKRDSQYHYFTAVTWLVHHQVAVIWMNRVQNVSIISLCQGPVWNCDPVIKLEAEPNGWVELYDAPLFSSDGSYYLARLPVMEGEHGYYKHVCHVHVASKTNTPLTQGRFEVTQILAWDEENHFIYFVAAPEHKPGERHLYRTGDLNISSPDTREMDCLTCPPPEPSQSPTQHVVGSSPNTVMSGDI</sequence>
<dbReference type="SUPFAM" id="SSF82171">
    <property type="entry name" value="DPP6 N-terminal domain-like"/>
    <property type="match status" value="1"/>
</dbReference>
<dbReference type="OrthoDB" id="16520at2759"/>
<dbReference type="InterPro" id="IPR002469">
    <property type="entry name" value="Peptidase_S9B_N"/>
</dbReference>
<dbReference type="Proteomes" id="UP000502823">
    <property type="component" value="Unassembled WGS sequence"/>
</dbReference>
<keyword evidence="2" id="KW-0472">Membrane</keyword>
<dbReference type="Pfam" id="PF00930">
    <property type="entry name" value="DPPIV_N"/>
    <property type="match status" value="1"/>
</dbReference>
<feature type="domain" description="Dipeptidylpeptidase IV N-terminal" evidence="3">
    <location>
        <begin position="158"/>
        <end position="463"/>
    </location>
</feature>
<name>A0A6L2PAF8_COPFO</name>
<keyword evidence="2" id="KW-0812">Transmembrane</keyword>
<evidence type="ECO:0000313" key="4">
    <source>
        <dbReference type="EMBL" id="GFG28330.1"/>
    </source>
</evidence>
<feature type="non-terminal residue" evidence="4">
    <location>
        <position position="1"/>
    </location>
</feature>
<organism evidence="4 5">
    <name type="scientific">Coptotermes formosanus</name>
    <name type="common">Formosan subterranean termite</name>
    <dbReference type="NCBI Taxonomy" id="36987"/>
    <lineage>
        <taxon>Eukaryota</taxon>
        <taxon>Metazoa</taxon>
        <taxon>Ecdysozoa</taxon>
        <taxon>Arthropoda</taxon>
        <taxon>Hexapoda</taxon>
        <taxon>Insecta</taxon>
        <taxon>Pterygota</taxon>
        <taxon>Neoptera</taxon>
        <taxon>Polyneoptera</taxon>
        <taxon>Dictyoptera</taxon>
        <taxon>Blattodea</taxon>
        <taxon>Blattoidea</taxon>
        <taxon>Termitoidae</taxon>
        <taxon>Rhinotermitidae</taxon>
        <taxon>Coptotermes</taxon>
    </lineage>
</organism>
<dbReference type="GO" id="GO:0005886">
    <property type="term" value="C:plasma membrane"/>
    <property type="evidence" value="ECO:0007669"/>
    <property type="project" value="TreeGrafter"/>
</dbReference>
<comment type="caution">
    <text evidence="4">The sequence shown here is derived from an EMBL/GenBank/DDBJ whole genome shotgun (WGS) entry which is preliminary data.</text>
</comment>
<dbReference type="InterPro" id="IPR050278">
    <property type="entry name" value="Serine_Prot_S9B/DPPIV"/>
</dbReference>
<reference evidence="5" key="1">
    <citation type="submission" date="2020-01" db="EMBL/GenBank/DDBJ databases">
        <title>Draft genome sequence of the Termite Coptotermes fromosanus.</title>
        <authorList>
            <person name="Itakura S."/>
            <person name="Yosikawa Y."/>
            <person name="Umezawa K."/>
        </authorList>
    </citation>
    <scope>NUCLEOTIDE SEQUENCE [LARGE SCALE GENOMIC DNA]</scope>
</reference>
<dbReference type="PANTHER" id="PTHR11731">
    <property type="entry name" value="PROTEASE FAMILY S9B,C DIPEPTIDYL-PEPTIDASE IV-RELATED"/>
    <property type="match status" value="1"/>
</dbReference>
<feature type="region of interest" description="Disordered" evidence="1">
    <location>
        <begin position="463"/>
        <end position="487"/>
    </location>
</feature>
<dbReference type="EMBL" id="BLKM01006607">
    <property type="protein sequence ID" value="GFG28330.1"/>
    <property type="molecule type" value="Genomic_DNA"/>
</dbReference>
<keyword evidence="5" id="KW-1185">Reference proteome</keyword>
<keyword evidence="2" id="KW-1133">Transmembrane helix</keyword>
<dbReference type="PANTHER" id="PTHR11731:SF135">
    <property type="entry name" value="INACTIVE DIPEPTIDYL PEPTIDASE 10-LIKE PROTEIN"/>
    <property type="match status" value="1"/>
</dbReference>
<dbReference type="AlphaFoldDB" id="A0A6L2PAF8"/>